<protein>
    <submittedName>
        <fullName evidence="2">Uncharacterized protein</fullName>
    </submittedName>
</protein>
<dbReference type="AlphaFoldDB" id="A0AAV7QF11"/>
<comment type="caution">
    <text evidence="2">The sequence shown here is derived from an EMBL/GenBank/DDBJ whole genome shotgun (WGS) entry which is preliminary data.</text>
</comment>
<proteinExistence type="predicted"/>
<evidence type="ECO:0000256" key="1">
    <source>
        <dbReference type="SAM" id="MobiDB-lite"/>
    </source>
</evidence>
<dbReference type="Proteomes" id="UP001066276">
    <property type="component" value="Chromosome 6"/>
</dbReference>
<feature type="region of interest" description="Disordered" evidence="1">
    <location>
        <begin position="83"/>
        <end position="105"/>
    </location>
</feature>
<dbReference type="EMBL" id="JANPWB010000010">
    <property type="protein sequence ID" value="KAJ1138204.1"/>
    <property type="molecule type" value="Genomic_DNA"/>
</dbReference>
<gene>
    <name evidence="2" type="ORF">NDU88_004595</name>
</gene>
<evidence type="ECO:0000313" key="3">
    <source>
        <dbReference type="Proteomes" id="UP001066276"/>
    </source>
</evidence>
<name>A0AAV7QF11_PLEWA</name>
<organism evidence="2 3">
    <name type="scientific">Pleurodeles waltl</name>
    <name type="common">Iberian ribbed newt</name>
    <dbReference type="NCBI Taxonomy" id="8319"/>
    <lineage>
        <taxon>Eukaryota</taxon>
        <taxon>Metazoa</taxon>
        <taxon>Chordata</taxon>
        <taxon>Craniata</taxon>
        <taxon>Vertebrata</taxon>
        <taxon>Euteleostomi</taxon>
        <taxon>Amphibia</taxon>
        <taxon>Batrachia</taxon>
        <taxon>Caudata</taxon>
        <taxon>Salamandroidea</taxon>
        <taxon>Salamandridae</taxon>
        <taxon>Pleurodelinae</taxon>
        <taxon>Pleurodeles</taxon>
    </lineage>
</organism>
<evidence type="ECO:0000313" key="2">
    <source>
        <dbReference type="EMBL" id="KAJ1138204.1"/>
    </source>
</evidence>
<dbReference type="Gene3D" id="3.30.250.20">
    <property type="entry name" value="L1 transposable element, C-terminal domain"/>
    <property type="match status" value="1"/>
</dbReference>
<reference evidence="2" key="1">
    <citation type="journal article" date="2022" name="bioRxiv">
        <title>Sequencing and chromosome-scale assembly of the giantPleurodeles waltlgenome.</title>
        <authorList>
            <person name="Brown T."/>
            <person name="Elewa A."/>
            <person name="Iarovenko S."/>
            <person name="Subramanian E."/>
            <person name="Araus A.J."/>
            <person name="Petzold A."/>
            <person name="Susuki M."/>
            <person name="Suzuki K.-i.T."/>
            <person name="Hayashi T."/>
            <person name="Toyoda A."/>
            <person name="Oliveira C."/>
            <person name="Osipova E."/>
            <person name="Leigh N.D."/>
            <person name="Simon A."/>
            <person name="Yun M.H."/>
        </authorList>
    </citation>
    <scope>NUCLEOTIDE SEQUENCE</scope>
    <source>
        <strain evidence="2">20211129_DDA</strain>
        <tissue evidence="2">Liver</tissue>
    </source>
</reference>
<sequence>MKRNLVFQAGHIMILPDYTRLVQTKSKSYDQVKLKLQAMHISFVLLYPTRLCIIHDAKTVFFDMPKEAWTWLTEQRALMTDQPLSWQSTTPPKGKGHGLEMAKEK</sequence>
<keyword evidence="3" id="KW-1185">Reference proteome</keyword>
<dbReference type="InterPro" id="IPR042566">
    <property type="entry name" value="L1_C"/>
</dbReference>
<accession>A0AAV7QF11</accession>